<dbReference type="EMBL" id="BAVS01000039">
    <property type="protein sequence ID" value="GAE95103.1"/>
    <property type="molecule type" value="Genomic_DNA"/>
</dbReference>
<reference evidence="2 3" key="1">
    <citation type="journal article" date="2014" name="Genome Announc.">
        <title>Draft Genome Sequence of the Boron-Tolerant and Moderately Halotolerant Bacterium Gracilibacillus boraciitolerans JCM 21714T.</title>
        <authorList>
            <person name="Ahmed I."/>
            <person name="Oshima K."/>
            <person name="Suda W."/>
            <person name="Kitamura K."/>
            <person name="Iida T."/>
            <person name="Ohmori Y."/>
            <person name="Fujiwara T."/>
            <person name="Hattori M."/>
            <person name="Ohkuma M."/>
        </authorList>
    </citation>
    <scope>NUCLEOTIDE SEQUENCE [LARGE SCALE GENOMIC DNA]</scope>
    <source>
        <strain evidence="2 3">JCM 21714</strain>
    </source>
</reference>
<keyword evidence="1" id="KW-1133">Transmembrane helix</keyword>
<name>W4VQF1_9BACI</name>
<sequence length="55" mass="6179">MIKPIFKFGGVTFCFMLLGGTYFGLVQGQYVAWISFGYLFGAILGYLLTEMLLQI</sequence>
<protein>
    <submittedName>
        <fullName evidence="2">Uncharacterized protein</fullName>
    </submittedName>
</protein>
<keyword evidence="1" id="KW-0472">Membrane</keyword>
<organism evidence="2 3">
    <name type="scientific">Gracilibacillus boraciitolerans JCM 21714</name>
    <dbReference type="NCBI Taxonomy" id="1298598"/>
    <lineage>
        <taxon>Bacteria</taxon>
        <taxon>Bacillati</taxon>
        <taxon>Bacillota</taxon>
        <taxon>Bacilli</taxon>
        <taxon>Bacillales</taxon>
        <taxon>Bacillaceae</taxon>
        <taxon>Gracilibacillus</taxon>
    </lineage>
</organism>
<keyword evidence="3" id="KW-1185">Reference proteome</keyword>
<evidence type="ECO:0000313" key="3">
    <source>
        <dbReference type="Proteomes" id="UP000019102"/>
    </source>
</evidence>
<keyword evidence="1" id="KW-0812">Transmembrane</keyword>
<accession>W4VQF1</accession>
<evidence type="ECO:0000256" key="1">
    <source>
        <dbReference type="SAM" id="Phobius"/>
    </source>
</evidence>
<dbReference type="STRING" id="1298598.JCM21714_4312"/>
<gene>
    <name evidence="2" type="ORF">JCM21714_4312</name>
</gene>
<proteinExistence type="predicted"/>
<evidence type="ECO:0000313" key="2">
    <source>
        <dbReference type="EMBL" id="GAE95103.1"/>
    </source>
</evidence>
<dbReference type="AlphaFoldDB" id="W4VQF1"/>
<comment type="caution">
    <text evidence="2">The sequence shown here is derived from an EMBL/GenBank/DDBJ whole genome shotgun (WGS) entry which is preliminary data.</text>
</comment>
<feature type="transmembrane region" description="Helical" evidence="1">
    <location>
        <begin position="30"/>
        <end position="49"/>
    </location>
</feature>
<feature type="transmembrane region" description="Helical" evidence="1">
    <location>
        <begin position="5"/>
        <end position="24"/>
    </location>
</feature>
<dbReference type="Proteomes" id="UP000019102">
    <property type="component" value="Unassembled WGS sequence"/>
</dbReference>
<dbReference type="RefSeq" id="WP_235182970.1">
    <property type="nucleotide sequence ID" value="NZ_BAVS01000039.1"/>
</dbReference>